<dbReference type="Pfam" id="PF07719">
    <property type="entry name" value="TPR_2"/>
    <property type="match status" value="1"/>
</dbReference>
<feature type="chain" id="PRO_5046146527" evidence="4">
    <location>
        <begin position="26"/>
        <end position="174"/>
    </location>
</feature>
<dbReference type="SMART" id="SM00028">
    <property type="entry name" value="TPR"/>
    <property type="match status" value="3"/>
</dbReference>
<proteinExistence type="predicted"/>
<name>A0ABR6CG25_9HYPH</name>
<keyword evidence="2 3" id="KW-0802">TPR repeat</keyword>
<reference evidence="5 6" key="1">
    <citation type="submission" date="2020-08" db="EMBL/GenBank/DDBJ databases">
        <title>Genomic Encyclopedia of Type Strains, Phase IV (KMG-IV): sequencing the most valuable type-strain genomes for metagenomic binning, comparative biology and taxonomic classification.</title>
        <authorList>
            <person name="Goeker M."/>
        </authorList>
    </citation>
    <scope>NUCLEOTIDE SEQUENCE [LARGE SCALE GENOMIC DNA]</scope>
    <source>
        <strain evidence="5 6">DSM 17455</strain>
    </source>
</reference>
<feature type="repeat" description="TPR" evidence="3">
    <location>
        <begin position="53"/>
        <end position="86"/>
    </location>
</feature>
<keyword evidence="1" id="KW-0677">Repeat</keyword>
<sequence length="174" mass="19230">MAKVLSVICLAVCAMVAGCQSNVKSAGGAEDMSSFGDSADSVNDLSDASYYPTDELVQKGKVQFKERNFGKSYALFKKAVEVYPKDPQAWLGYAASADHLGRFDNADLAYAKLEKMIPNRPEFLNNRGYSYLLRGDLPRARRYFVKAYEIDPSNETTANNLELMRNSASLAERG</sequence>
<dbReference type="Pfam" id="PF13432">
    <property type="entry name" value="TPR_16"/>
    <property type="match status" value="1"/>
</dbReference>
<feature type="repeat" description="TPR" evidence="3">
    <location>
        <begin position="121"/>
        <end position="154"/>
    </location>
</feature>
<dbReference type="EMBL" id="JACJHZ010000044">
    <property type="protein sequence ID" value="MBA9023960.1"/>
    <property type="molecule type" value="Genomic_DNA"/>
</dbReference>
<evidence type="ECO:0000256" key="1">
    <source>
        <dbReference type="ARBA" id="ARBA00022737"/>
    </source>
</evidence>
<keyword evidence="6" id="KW-1185">Reference proteome</keyword>
<feature type="signal peptide" evidence="4">
    <location>
        <begin position="1"/>
        <end position="25"/>
    </location>
</feature>
<evidence type="ECO:0000256" key="3">
    <source>
        <dbReference type="PROSITE-ProRule" id="PRU00339"/>
    </source>
</evidence>
<evidence type="ECO:0000313" key="6">
    <source>
        <dbReference type="Proteomes" id="UP000587524"/>
    </source>
</evidence>
<gene>
    <name evidence="5" type="ORF">HNQ97_005995</name>
</gene>
<protein>
    <submittedName>
        <fullName evidence="5">Flp pilus assembly protein TadD</fullName>
    </submittedName>
</protein>
<comment type="caution">
    <text evidence="5">The sequence shown here is derived from an EMBL/GenBank/DDBJ whole genome shotgun (WGS) entry which is preliminary data.</text>
</comment>
<dbReference type="PROSITE" id="PS50005">
    <property type="entry name" value="TPR"/>
    <property type="match status" value="2"/>
</dbReference>
<accession>A0ABR6CG25</accession>
<dbReference type="InterPro" id="IPR011990">
    <property type="entry name" value="TPR-like_helical_dom_sf"/>
</dbReference>
<dbReference type="InterPro" id="IPR019734">
    <property type="entry name" value="TPR_rpt"/>
</dbReference>
<dbReference type="SUPFAM" id="SSF48452">
    <property type="entry name" value="TPR-like"/>
    <property type="match status" value="1"/>
</dbReference>
<organism evidence="5 6">
    <name type="scientific">Aminobacter ciceronei</name>
    <dbReference type="NCBI Taxonomy" id="150723"/>
    <lineage>
        <taxon>Bacteria</taxon>
        <taxon>Pseudomonadati</taxon>
        <taxon>Pseudomonadota</taxon>
        <taxon>Alphaproteobacteria</taxon>
        <taxon>Hyphomicrobiales</taxon>
        <taxon>Phyllobacteriaceae</taxon>
        <taxon>Aminobacter</taxon>
    </lineage>
</organism>
<dbReference type="PROSITE" id="PS51257">
    <property type="entry name" value="PROKAR_LIPOPROTEIN"/>
    <property type="match status" value="1"/>
</dbReference>
<evidence type="ECO:0000256" key="4">
    <source>
        <dbReference type="SAM" id="SignalP"/>
    </source>
</evidence>
<evidence type="ECO:0000256" key="2">
    <source>
        <dbReference type="ARBA" id="ARBA00022803"/>
    </source>
</evidence>
<dbReference type="Gene3D" id="1.25.40.10">
    <property type="entry name" value="Tetratricopeptide repeat domain"/>
    <property type="match status" value="1"/>
</dbReference>
<dbReference type="Proteomes" id="UP000587524">
    <property type="component" value="Unassembled WGS sequence"/>
</dbReference>
<keyword evidence="4" id="KW-0732">Signal</keyword>
<evidence type="ECO:0000313" key="5">
    <source>
        <dbReference type="EMBL" id="MBA9023960.1"/>
    </source>
</evidence>
<dbReference type="InterPro" id="IPR013105">
    <property type="entry name" value="TPR_2"/>
</dbReference>